<dbReference type="SUPFAM" id="SSF46689">
    <property type="entry name" value="Homeodomain-like"/>
    <property type="match status" value="1"/>
</dbReference>
<protein>
    <submittedName>
        <fullName evidence="1">Antitoxin</fullName>
    </submittedName>
</protein>
<organism evidence="1 2">
    <name type="scientific">Candidatus Roizmanbacteria bacterium CG07_land_8_20_14_0_80_34_15</name>
    <dbReference type="NCBI Taxonomy" id="1974849"/>
    <lineage>
        <taxon>Bacteria</taxon>
        <taxon>Candidatus Roizmaniibacteriota</taxon>
    </lineage>
</organism>
<dbReference type="PANTHER" id="PTHR34849">
    <property type="entry name" value="SSL5025 PROTEIN"/>
    <property type="match status" value="1"/>
</dbReference>
<evidence type="ECO:0000313" key="1">
    <source>
        <dbReference type="EMBL" id="PIU36777.1"/>
    </source>
</evidence>
<evidence type="ECO:0000313" key="2">
    <source>
        <dbReference type="Proteomes" id="UP000230184"/>
    </source>
</evidence>
<dbReference type="EMBL" id="PEWY01000123">
    <property type="protein sequence ID" value="PIU36777.1"/>
    <property type="molecule type" value="Genomic_DNA"/>
</dbReference>
<dbReference type="Pfam" id="PF04255">
    <property type="entry name" value="DUF433"/>
    <property type="match status" value="1"/>
</dbReference>
<dbReference type="InterPro" id="IPR009057">
    <property type="entry name" value="Homeodomain-like_sf"/>
</dbReference>
<reference evidence="2" key="1">
    <citation type="submission" date="2017-09" db="EMBL/GenBank/DDBJ databases">
        <title>Depth-based differentiation of microbial function through sediment-hosted aquifers and enrichment of novel symbionts in the deep terrestrial subsurface.</title>
        <authorList>
            <person name="Probst A.J."/>
            <person name="Ladd B."/>
            <person name="Jarett J.K."/>
            <person name="Geller-Mcgrath D.E."/>
            <person name="Sieber C.M.K."/>
            <person name="Emerson J.B."/>
            <person name="Anantharaman K."/>
            <person name="Thomas B.C."/>
            <person name="Malmstrom R."/>
            <person name="Stieglmeier M."/>
            <person name="Klingl A."/>
            <person name="Woyke T."/>
            <person name="Ryan C.M."/>
            <person name="Banfield J.F."/>
        </authorList>
    </citation>
    <scope>NUCLEOTIDE SEQUENCE [LARGE SCALE GENOMIC DNA]</scope>
</reference>
<sequence length="73" mass="8519">MRKIIVNQKILNGKPIFEGTRIPVEIVLDFLTKDYSNEEIIKEYPRLSKDDIISALKFATNRIKEEQIYPAPL</sequence>
<gene>
    <name evidence="1" type="ORF">COT02_04260</name>
</gene>
<dbReference type="AlphaFoldDB" id="A0A2M6YTF1"/>
<name>A0A2M6YTF1_9BACT</name>
<dbReference type="Proteomes" id="UP000230184">
    <property type="component" value="Unassembled WGS sequence"/>
</dbReference>
<proteinExistence type="predicted"/>
<dbReference type="Gene3D" id="1.10.10.10">
    <property type="entry name" value="Winged helix-like DNA-binding domain superfamily/Winged helix DNA-binding domain"/>
    <property type="match status" value="1"/>
</dbReference>
<dbReference type="InterPro" id="IPR036388">
    <property type="entry name" value="WH-like_DNA-bd_sf"/>
</dbReference>
<dbReference type="InterPro" id="IPR007367">
    <property type="entry name" value="DUF433"/>
</dbReference>
<accession>A0A2M6YTF1</accession>
<dbReference type="PANTHER" id="PTHR34849:SF3">
    <property type="entry name" value="SSR2962 PROTEIN"/>
    <property type="match status" value="1"/>
</dbReference>
<comment type="caution">
    <text evidence="1">The sequence shown here is derived from an EMBL/GenBank/DDBJ whole genome shotgun (WGS) entry which is preliminary data.</text>
</comment>